<dbReference type="EMBL" id="JAGPXC010000011">
    <property type="protein sequence ID" value="KAH6645405.1"/>
    <property type="molecule type" value="Genomic_DNA"/>
</dbReference>
<dbReference type="PANTHER" id="PTHR46471">
    <property type="entry name" value="CHITIN DEACETYLASE"/>
    <property type="match status" value="1"/>
</dbReference>
<dbReference type="GO" id="GO:0005975">
    <property type="term" value="P:carbohydrate metabolic process"/>
    <property type="evidence" value="ECO:0007669"/>
    <property type="project" value="InterPro"/>
</dbReference>
<evidence type="ECO:0000256" key="5">
    <source>
        <dbReference type="ARBA" id="ARBA00023277"/>
    </source>
</evidence>
<keyword evidence="10" id="KW-1185">Reference proteome</keyword>
<dbReference type="InterPro" id="IPR002509">
    <property type="entry name" value="NODB_dom"/>
</dbReference>
<evidence type="ECO:0000313" key="10">
    <source>
        <dbReference type="Proteomes" id="UP000758603"/>
    </source>
</evidence>
<dbReference type="Gene3D" id="3.20.20.370">
    <property type="entry name" value="Glycoside hydrolase/deacetylase"/>
    <property type="match status" value="1"/>
</dbReference>
<evidence type="ECO:0000256" key="3">
    <source>
        <dbReference type="ARBA" id="ARBA00022729"/>
    </source>
</evidence>
<keyword evidence="3" id="KW-0732">Signal</keyword>
<dbReference type="PROSITE" id="PS51677">
    <property type="entry name" value="NODB"/>
    <property type="match status" value="1"/>
</dbReference>
<evidence type="ECO:0000313" key="9">
    <source>
        <dbReference type="EMBL" id="KAH6645405.1"/>
    </source>
</evidence>
<feature type="region of interest" description="Disordered" evidence="7">
    <location>
        <begin position="1"/>
        <end position="28"/>
    </location>
</feature>
<name>A0A9P8RLB1_9PEZI</name>
<organism evidence="9 10">
    <name type="scientific">Truncatella angustata</name>
    <dbReference type="NCBI Taxonomy" id="152316"/>
    <lineage>
        <taxon>Eukaryota</taxon>
        <taxon>Fungi</taxon>
        <taxon>Dikarya</taxon>
        <taxon>Ascomycota</taxon>
        <taxon>Pezizomycotina</taxon>
        <taxon>Sordariomycetes</taxon>
        <taxon>Xylariomycetidae</taxon>
        <taxon>Amphisphaeriales</taxon>
        <taxon>Sporocadaceae</taxon>
        <taxon>Truncatella</taxon>
    </lineage>
</organism>
<evidence type="ECO:0000256" key="1">
    <source>
        <dbReference type="ARBA" id="ARBA00001941"/>
    </source>
</evidence>
<evidence type="ECO:0000256" key="7">
    <source>
        <dbReference type="SAM" id="MobiDB-lite"/>
    </source>
</evidence>
<keyword evidence="6" id="KW-0170">Cobalt</keyword>
<protein>
    <submittedName>
        <fullName evidence="9">Carbohydrate esterase family 4 protein</fullName>
    </submittedName>
</protein>
<comment type="cofactor">
    <cofactor evidence="1">
        <name>Co(2+)</name>
        <dbReference type="ChEBI" id="CHEBI:48828"/>
    </cofactor>
</comment>
<evidence type="ECO:0000256" key="4">
    <source>
        <dbReference type="ARBA" id="ARBA00022801"/>
    </source>
</evidence>
<comment type="caution">
    <text evidence="9">The sequence shown here is derived from an EMBL/GenBank/DDBJ whole genome shotgun (WGS) entry which is preliminary data.</text>
</comment>
<dbReference type="AlphaFoldDB" id="A0A9P8RLB1"/>
<dbReference type="Proteomes" id="UP000758603">
    <property type="component" value="Unassembled WGS sequence"/>
</dbReference>
<keyword evidence="5" id="KW-0119">Carbohydrate metabolism</keyword>
<feature type="domain" description="NodB homology" evidence="8">
    <location>
        <begin position="49"/>
        <end position="241"/>
    </location>
</feature>
<dbReference type="OrthoDB" id="407355at2759"/>
<dbReference type="InterPro" id="IPR011330">
    <property type="entry name" value="Glyco_hydro/deAcase_b/a-brl"/>
</dbReference>
<gene>
    <name evidence="9" type="ORF">BKA67DRAFT_526856</name>
</gene>
<dbReference type="GO" id="GO:0016810">
    <property type="term" value="F:hydrolase activity, acting on carbon-nitrogen (but not peptide) bonds"/>
    <property type="evidence" value="ECO:0007669"/>
    <property type="project" value="InterPro"/>
</dbReference>
<keyword evidence="4" id="KW-0378">Hydrolase</keyword>
<dbReference type="CDD" id="cd10951">
    <property type="entry name" value="CE4_ClCDA_like"/>
    <property type="match status" value="1"/>
</dbReference>
<dbReference type="RefSeq" id="XP_045951919.1">
    <property type="nucleotide sequence ID" value="XM_046098789.1"/>
</dbReference>
<evidence type="ECO:0000256" key="6">
    <source>
        <dbReference type="ARBA" id="ARBA00023285"/>
    </source>
</evidence>
<accession>A0A9P8RLB1</accession>
<keyword evidence="2" id="KW-0479">Metal-binding</keyword>
<dbReference type="GeneID" id="70127681"/>
<sequence>MFAHHHRPASTALLNQGRNGPSGPDIDVDRSHVGAVPYGKWIYNCTNPGEVALTFDDGPMDYTQSIVDSLDSAGFRGTFFVVGFYGYRKIYDETTTYPSLLRSMHERGHQIGSHTWRHFNLDRLSSEERIDEIVNNEKAFAKVLGFVPTYLRPPFGSCKGPCLEDLRGLGYHAVYWDIDTKDYLYDTEETYHFGLDRFTDDLNAGGSLALCHDKIMHTATKLVHHMIWELQRRGLKGVTIGECLGDPEANWYREASWQ</sequence>
<evidence type="ECO:0000256" key="2">
    <source>
        <dbReference type="ARBA" id="ARBA00022723"/>
    </source>
</evidence>
<dbReference type="Pfam" id="PF01522">
    <property type="entry name" value="Polysacc_deac_1"/>
    <property type="match status" value="1"/>
</dbReference>
<dbReference type="SUPFAM" id="SSF88713">
    <property type="entry name" value="Glycoside hydrolase/deacetylase"/>
    <property type="match status" value="1"/>
</dbReference>
<dbReference type="GO" id="GO:0046872">
    <property type="term" value="F:metal ion binding"/>
    <property type="evidence" value="ECO:0007669"/>
    <property type="project" value="UniProtKB-KW"/>
</dbReference>
<proteinExistence type="predicted"/>
<evidence type="ECO:0000259" key="8">
    <source>
        <dbReference type="PROSITE" id="PS51677"/>
    </source>
</evidence>
<dbReference type="PANTHER" id="PTHR46471:SF2">
    <property type="entry name" value="CHITIN DEACETYLASE-RELATED"/>
    <property type="match status" value="1"/>
</dbReference>
<reference evidence="9" key="1">
    <citation type="journal article" date="2021" name="Nat. Commun.">
        <title>Genetic determinants of endophytism in the Arabidopsis root mycobiome.</title>
        <authorList>
            <person name="Mesny F."/>
            <person name="Miyauchi S."/>
            <person name="Thiergart T."/>
            <person name="Pickel B."/>
            <person name="Atanasova L."/>
            <person name="Karlsson M."/>
            <person name="Huettel B."/>
            <person name="Barry K.W."/>
            <person name="Haridas S."/>
            <person name="Chen C."/>
            <person name="Bauer D."/>
            <person name="Andreopoulos W."/>
            <person name="Pangilinan J."/>
            <person name="LaButti K."/>
            <person name="Riley R."/>
            <person name="Lipzen A."/>
            <person name="Clum A."/>
            <person name="Drula E."/>
            <person name="Henrissat B."/>
            <person name="Kohler A."/>
            <person name="Grigoriev I.V."/>
            <person name="Martin F.M."/>
            <person name="Hacquard S."/>
        </authorList>
    </citation>
    <scope>NUCLEOTIDE SEQUENCE</scope>
    <source>
        <strain evidence="9">MPI-SDFR-AT-0073</strain>
    </source>
</reference>